<dbReference type="InterPro" id="IPR029033">
    <property type="entry name" value="His_PPase_superfam"/>
</dbReference>
<dbReference type="Pfam" id="PF00300">
    <property type="entry name" value="His_Phos_1"/>
    <property type="match status" value="1"/>
</dbReference>
<dbReference type="CDD" id="cd07067">
    <property type="entry name" value="HP_PGM_like"/>
    <property type="match status" value="1"/>
</dbReference>
<dbReference type="Gene3D" id="3.40.50.1240">
    <property type="entry name" value="Phosphoglycerate mutase-like"/>
    <property type="match status" value="1"/>
</dbReference>
<dbReference type="PANTHER" id="PTHR20935:SF0">
    <property type="entry name" value="SERINE_THREONINE-PROTEIN PHOSPHATASE PGAM5, MITOCHONDRIAL"/>
    <property type="match status" value="1"/>
</dbReference>
<dbReference type="GeneID" id="303298985"/>
<proteinExistence type="predicted"/>
<evidence type="ECO:0000256" key="1">
    <source>
        <dbReference type="ARBA" id="ARBA00022801"/>
    </source>
</evidence>
<gene>
    <name evidence="2" type="ORF">ACFPK8_19315</name>
</gene>
<organism evidence="2 3">
    <name type="scientific">Brachybacterium tyrofermentans</name>
    <dbReference type="NCBI Taxonomy" id="47848"/>
    <lineage>
        <taxon>Bacteria</taxon>
        <taxon>Bacillati</taxon>
        <taxon>Actinomycetota</taxon>
        <taxon>Actinomycetes</taxon>
        <taxon>Micrococcales</taxon>
        <taxon>Dermabacteraceae</taxon>
        <taxon>Brachybacterium</taxon>
    </lineage>
</organism>
<dbReference type="RefSeq" id="WP_193116021.1">
    <property type="nucleotide sequence ID" value="NZ_BAAAIR010000050.1"/>
</dbReference>
<dbReference type="InterPro" id="IPR013078">
    <property type="entry name" value="His_Pase_superF_clade-1"/>
</dbReference>
<dbReference type="SUPFAM" id="SSF53254">
    <property type="entry name" value="Phosphoglycerate mutase-like"/>
    <property type="match status" value="1"/>
</dbReference>
<dbReference type="Proteomes" id="UP001595937">
    <property type="component" value="Unassembled WGS sequence"/>
</dbReference>
<dbReference type="PANTHER" id="PTHR20935">
    <property type="entry name" value="PHOSPHOGLYCERATE MUTASE-RELATED"/>
    <property type="match status" value="1"/>
</dbReference>
<sequence length="198" mass="21614">MQRILLVRHGDAAGDDSADPALSATGQAQMTALAERLRAEPMQSLLHGPRRRARQSAEILGEAVGLDPEPTELLEDLTPHPSPEHWDDYSRGRWDWLHETPVEERDEDAVSLDAAWARLTKRAESGAHEQSKTLICVTHAFVIGSFVRNVLGAPADAWLRLPVANAGLTDLRRRPSGEWAVHSMSDVGHLVGLAGTSS</sequence>
<protein>
    <submittedName>
        <fullName evidence="2">Histidine phosphatase family protein</fullName>
    </submittedName>
</protein>
<name>A0ABW0FKB5_9MICO</name>
<dbReference type="InterPro" id="IPR051021">
    <property type="entry name" value="Mito_Ser/Thr_phosphatase"/>
</dbReference>
<accession>A0ABW0FKB5</accession>
<keyword evidence="3" id="KW-1185">Reference proteome</keyword>
<reference evidence="3" key="1">
    <citation type="journal article" date="2019" name="Int. J. Syst. Evol. Microbiol.">
        <title>The Global Catalogue of Microorganisms (GCM) 10K type strain sequencing project: providing services to taxonomists for standard genome sequencing and annotation.</title>
        <authorList>
            <consortium name="The Broad Institute Genomics Platform"/>
            <consortium name="The Broad Institute Genome Sequencing Center for Infectious Disease"/>
            <person name="Wu L."/>
            <person name="Ma J."/>
        </authorList>
    </citation>
    <scope>NUCLEOTIDE SEQUENCE [LARGE SCALE GENOMIC DNA]</scope>
    <source>
        <strain evidence="3">CGMCC 1.16455</strain>
    </source>
</reference>
<dbReference type="SMART" id="SM00855">
    <property type="entry name" value="PGAM"/>
    <property type="match status" value="1"/>
</dbReference>
<evidence type="ECO:0000313" key="3">
    <source>
        <dbReference type="Proteomes" id="UP001595937"/>
    </source>
</evidence>
<dbReference type="EMBL" id="JBHSLN010000089">
    <property type="protein sequence ID" value="MFC5299667.1"/>
    <property type="molecule type" value="Genomic_DNA"/>
</dbReference>
<comment type="caution">
    <text evidence="2">The sequence shown here is derived from an EMBL/GenBank/DDBJ whole genome shotgun (WGS) entry which is preliminary data.</text>
</comment>
<keyword evidence="1" id="KW-0378">Hydrolase</keyword>
<evidence type="ECO:0000313" key="2">
    <source>
        <dbReference type="EMBL" id="MFC5299667.1"/>
    </source>
</evidence>